<dbReference type="InterPro" id="IPR038973">
    <property type="entry name" value="MutL/Mlh/Pms-like"/>
</dbReference>
<dbReference type="InterPro" id="IPR014762">
    <property type="entry name" value="DNA_mismatch_repair_CS"/>
</dbReference>
<dbReference type="GO" id="GO:0030983">
    <property type="term" value="F:mismatched DNA binding"/>
    <property type="evidence" value="ECO:0007669"/>
    <property type="project" value="InterPro"/>
</dbReference>
<evidence type="ECO:0000259" key="5">
    <source>
        <dbReference type="SMART" id="SM01340"/>
    </source>
</evidence>
<feature type="region of interest" description="Disordered" evidence="3">
    <location>
        <begin position="709"/>
        <end position="729"/>
    </location>
</feature>
<evidence type="ECO:0000256" key="1">
    <source>
        <dbReference type="ARBA" id="ARBA00006082"/>
    </source>
</evidence>
<dbReference type="SUPFAM" id="SSF54211">
    <property type="entry name" value="Ribosomal protein S5 domain 2-like"/>
    <property type="match status" value="1"/>
</dbReference>
<dbReference type="OrthoDB" id="5590706at2759"/>
<dbReference type="GO" id="GO:0005524">
    <property type="term" value="F:ATP binding"/>
    <property type="evidence" value="ECO:0007669"/>
    <property type="project" value="UniProtKB-KW"/>
</dbReference>
<feature type="domain" description="MutL C-terminal dimerisation" evidence="4">
    <location>
        <begin position="629"/>
        <end position="832"/>
    </location>
</feature>
<comment type="caution">
    <text evidence="6">The sequence shown here is derived from an EMBL/GenBank/DDBJ whole genome shotgun (WGS) entry which is preliminary data.</text>
</comment>
<dbReference type="Pfam" id="PF13589">
    <property type="entry name" value="HATPase_c_3"/>
    <property type="match status" value="1"/>
</dbReference>
<evidence type="ECO:0000313" key="7">
    <source>
        <dbReference type="Proteomes" id="UP001150538"/>
    </source>
</evidence>
<dbReference type="SUPFAM" id="SSF55874">
    <property type="entry name" value="ATPase domain of HSP90 chaperone/DNA topoisomerase II/histidine kinase"/>
    <property type="match status" value="1"/>
</dbReference>
<dbReference type="SMART" id="SM01340">
    <property type="entry name" value="DNA_mis_repair"/>
    <property type="match status" value="1"/>
</dbReference>
<evidence type="ECO:0000256" key="3">
    <source>
        <dbReference type="SAM" id="MobiDB-lite"/>
    </source>
</evidence>
<dbReference type="CDD" id="cd16926">
    <property type="entry name" value="HATPase_MutL-MLH-PMS-like"/>
    <property type="match status" value="1"/>
</dbReference>
<dbReference type="FunFam" id="3.30.565.10:FF:000017">
    <property type="entry name" value="PMS1 homolog 1, mismatch repair system component"/>
    <property type="match status" value="1"/>
</dbReference>
<proteinExistence type="inferred from homology"/>
<keyword evidence="6" id="KW-0547">Nucleotide-binding</keyword>
<dbReference type="InterPro" id="IPR020568">
    <property type="entry name" value="Ribosomal_Su5_D2-typ_SF"/>
</dbReference>
<keyword evidence="2" id="KW-0227">DNA damage</keyword>
<dbReference type="Pfam" id="PF01119">
    <property type="entry name" value="DNA_mis_repair"/>
    <property type="match status" value="1"/>
</dbReference>
<dbReference type="Gene3D" id="3.30.230.10">
    <property type="match status" value="1"/>
</dbReference>
<protein>
    <submittedName>
        <fullName evidence="6">ATP-binding mismatch repair protein</fullName>
    </submittedName>
</protein>
<dbReference type="Proteomes" id="UP001150538">
    <property type="component" value="Unassembled WGS sequence"/>
</dbReference>
<dbReference type="InterPro" id="IPR013507">
    <property type="entry name" value="DNA_mismatch_S5_2-like"/>
</dbReference>
<reference evidence="6" key="1">
    <citation type="submission" date="2022-07" db="EMBL/GenBank/DDBJ databases">
        <title>Phylogenomic reconstructions and comparative analyses of Kickxellomycotina fungi.</title>
        <authorList>
            <person name="Reynolds N.K."/>
            <person name="Stajich J.E."/>
            <person name="Barry K."/>
            <person name="Grigoriev I.V."/>
            <person name="Crous P."/>
            <person name="Smith M.E."/>
        </authorList>
    </citation>
    <scope>NUCLEOTIDE SEQUENCE</scope>
    <source>
        <strain evidence="6">NBRC 100468</strain>
    </source>
</reference>
<dbReference type="Gene3D" id="3.30.1370.100">
    <property type="entry name" value="MutL, C-terminal domain, regulatory subdomain"/>
    <property type="match status" value="1"/>
</dbReference>
<keyword evidence="6" id="KW-0067">ATP-binding</keyword>
<dbReference type="Gene3D" id="3.30.1540.20">
    <property type="entry name" value="MutL, C-terminal domain, dimerisation subdomain"/>
    <property type="match status" value="2"/>
</dbReference>
<accession>A0A9W7ZVR7</accession>
<dbReference type="EMBL" id="JANBPU010000221">
    <property type="protein sequence ID" value="KAJ1914058.1"/>
    <property type="molecule type" value="Genomic_DNA"/>
</dbReference>
<dbReference type="PANTHER" id="PTHR10073">
    <property type="entry name" value="DNA MISMATCH REPAIR PROTEIN MLH, PMS, MUTL"/>
    <property type="match status" value="1"/>
</dbReference>
<dbReference type="AlphaFoldDB" id="A0A9W7ZVR7"/>
<keyword evidence="7" id="KW-1185">Reference proteome</keyword>
<dbReference type="PANTHER" id="PTHR10073:SF52">
    <property type="entry name" value="MISMATCH REPAIR ENDONUCLEASE PMS2"/>
    <property type="match status" value="1"/>
</dbReference>
<dbReference type="GO" id="GO:0032389">
    <property type="term" value="C:MutLalpha complex"/>
    <property type="evidence" value="ECO:0007669"/>
    <property type="project" value="TreeGrafter"/>
</dbReference>
<dbReference type="InterPro" id="IPR014790">
    <property type="entry name" value="MutL_C"/>
</dbReference>
<dbReference type="NCBIfam" id="TIGR00585">
    <property type="entry name" value="mutl"/>
    <property type="match status" value="1"/>
</dbReference>
<name>A0A9W7ZVR7_9FUNG</name>
<evidence type="ECO:0000256" key="2">
    <source>
        <dbReference type="ARBA" id="ARBA00022763"/>
    </source>
</evidence>
<dbReference type="InterPro" id="IPR042120">
    <property type="entry name" value="MutL_C_dimsub"/>
</dbReference>
<dbReference type="Pfam" id="PF08676">
    <property type="entry name" value="MutL_C"/>
    <property type="match status" value="1"/>
</dbReference>
<dbReference type="InterPro" id="IPR037198">
    <property type="entry name" value="MutL_C_sf"/>
</dbReference>
<dbReference type="InterPro" id="IPR036890">
    <property type="entry name" value="HATPase_C_sf"/>
</dbReference>
<dbReference type="GO" id="GO:0140664">
    <property type="term" value="F:ATP-dependent DNA damage sensor activity"/>
    <property type="evidence" value="ECO:0007669"/>
    <property type="project" value="InterPro"/>
</dbReference>
<dbReference type="InterPro" id="IPR042121">
    <property type="entry name" value="MutL_C_regsub"/>
</dbReference>
<dbReference type="GO" id="GO:0016887">
    <property type="term" value="F:ATP hydrolysis activity"/>
    <property type="evidence" value="ECO:0007669"/>
    <property type="project" value="InterPro"/>
</dbReference>
<dbReference type="PROSITE" id="PS00058">
    <property type="entry name" value="DNA_MISMATCH_REPAIR_1"/>
    <property type="match status" value="1"/>
</dbReference>
<evidence type="ECO:0000313" key="6">
    <source>
        <dbReference type="EMBL" id="KAJ1914058.1"/>
    </source>
</evidence>
<evidence type="ECO:0000259" key="4">
    <source>
        <dbReference type="SMART" id="SM00853"/>
    </source>
</evidence>
<dbReference type="InterPro" id="IPR002099">
    <property type="entry name" value="MutL/Mlh/PMS"/>
</dbReference>
<dbReference type="Gene3D" id="3.30.565.10">
    <property type="entry name" value="Histidine kinase-like ATPase, C-terminal domain"/>
    <property type="match status" value="1"/>
</dbReference>
<comment type="similarity">
    <text evidence="1">Belongs to the DNA mismatch repair MutL/HexB family.</text>
</comment>
<sequence>MAKSLVPLSNSDVHQLCSGQVIVDLRTAVKELLENSLDAGATNIEVRLKDHGLASITITDNGSGIDPSNYDSLCLKHWTSKLETFDDLESVKTFGFRGEALSSLCAMSKVTVTTNSRKPASSSSNNSGQSESTGLGMILEYDSMGKLTSKKPVAREPGTTITLSNIFANWPVRLQELKKNIKREFIKCVVIVEQYALISNHVRISLVHQPSAKGSGGGPVKTLLHTQTSHNMIQRIGGILGGHVKKNLEQFHITTTPSDANNDSGHNINNHLSEAIMNDHKFSAKGFISKPVPGAGRSNTDKQYIYINGRPCDLPSVKRAINEIYRGLNPTQYPIFLVDIGIDSKEIDVNITPNKRSILLKHEHQIVAWIHDEMKENVLAPSSSTYNTNNNNSSTLSKYTVNSSTNSAIGGNSGPTTKEATNDGIMITYCSGDGEGQNTGNKRMRLMSDQSADIENAANKGNNKTIANLVDINTTTTSKEAPVIHKSIPTSIEPTTSKDSIAPPLVNNNVSKVLRPVIIPTSPTPQKPKEIQNQPLLDKPAAPTATKPSKAVGNCRNQYITVKTNTSQIKQSYCNLNAKSKNKASHAAHLTSTNAEQQLLANISSKDQQAAEQVLDRTIHKADFKDMQIIGQFNLGFIIASLHNQDLYIIDQHASDEKFNFEELQQKAVISSQPLINQVPLKLSVVDENVVLDHLDVLSSNGFIIIKTNTPTDNKNDDDDDDDGVSVPLKGIGEKKDYDDIPGQQRLVLRSQPFIDNVVFTLDDLYELIGKLTDYYVKRPPATNPSNGEKGNCGRSGGTTTTTATCVPRCDRARRIFASRACRKSIMIGDALNTAEMTRIVRNLGKLEHPWNCPHGRPTMRHLYQLVGSSENDLVGNGRRRKKRLLLSLSGNSYNRANSFEDYMTL</sequence>
<feature type="domain" description="DNA mismatch repair protein S5" evidence="5">
    <location>
        <begin position="236"/>
        <end position="375"/>
    </location>
</feature>
<gene>
    <name evidence="6" type="primary">PMS1</name>
    <name evidence="6" type="ORF">H4219_004947</name>
</gene>
<dbReference type="SMART" id="SM00853">
    <property type="entry name" value="MutL_C"/>
    <property type="match status" value="1"/>
</dbReference>
<dbReference type="SUPFAM" id="SSF118116">
    <property type="entry name" value="DNA mismatch repair protein MutL"/>
    <property type="match status" value="2"/>
</dbReference>
<dbReference type="GO" id="GO:0006298">
    <property type="term" value="P:mismatch repair"/>
    <property type="evidence" value="ECO:0007669"/>
    <property type="project" value="InterPro"/>
</dbReference>
<dbReference type="CDD" id="cd03484">
    <property type="entry name" value="MutL_Trans_hPMS_2_like"/>
    <property type="match status" value="1"/>
</dbReference>
<dbReference type="InterPro" id="IPR014721">
    <property type="entry name" value="Ribsml_uS5_D2-typ_fold_subgr"/>
</dbReference>
<organism evidence="6 7">
    <name type="scientific">Mycoemilia scoparia</name>
    <dbReference type="NCBI Taxonomy" id="417184"/>
    <lineage>
        <taxon>Eukaryota</taxon>
        <taxon>Fungi</taxon>
        <taxon>Fungi incertae sedis</taxon>
        <taxon>Zoopagomycota</taxon>
        <taxon>Kickxellomycotina</taxon>
        <taxon>Kickxellomycetes</taxon>
        <taxon>Kickxellales</taxon>
        <taxon>Kickxellaceae</taxon>
        <taxon>Mycoemilia</taxon>
    </lineage>
</organism>